<keyword evidence="6" id="KW-1185">Reference proteome</keyword>
<dbReference type="InterPro" id="IPR006143">
    <property type="entry name" value="RND_pump_MFP"/>
</dbReference>
<dbReference type="GO" id="GO:1990281">
    <property type="term" value="C:efflux pump complex"/>
    <property type="evidence" value="ECO:0007669"/>
    <property type="project" value="TreeGrafter"/>
</dbReference>
<dbReference type="InterPro" id="IPR058625">
    <property type="entry name" value="MdtA-like_BSH"/>
</dbReference>
<dbReference type="NCBIfam" id="TIGR01730">
    <property type="entry name" value="RND_mfp"/>
    <property type="match status" value="1"/>
</dbReference>
<protein>
    <submittedName>
        <fullName evidence="5">RND family efflux transporter, MFP subunit</fullName>
    </submittedName>
</protein>
<name>A0A1M6HJI2_9BACT</name>
<evidence type="ECO:0000313" key="6">
    <source>
        <dbReference type="Proteomes" id="UP000184510"/>
    </source>
</evidence>
<dbReference type="Pfam" id="PF25917">
    <property type="entry name" value="BSH_RND"/>
    <property type="match status" value="1"/>
</dbReference>
<sequence length="427" mass="47433">MHNMKQVLKIVPAIIILAGGVWGWKYFSDKANEEKDKPKFSRQDRERSRFARAQQTLAMELHAEDYPVILETQGIVRAASTTSLTPQVSGKIIKLSAHFENGAFFKKGDILAEIDPTDYEADIISAEASLARAESSLAQEQARAAQALRNWKDIGFDDEPNDLVLRKPQLREAEANVEAQKAALEQAKRDLTRTKVRAPYDGRVRERSVGLGQSVGTGTQLGDIFSTSYAEVRLPLSSRQLSQLEINERNLSSIPLKLSNALIENEDITWDAQIVRVEGELDETSRELYVVARIVDPFGLDSGHHPLRINQPVKAHIKGNTLNRVYEIPRTALHGADEVILVVDNKIQRQQINIVWSTQETVLTDSPELENTMLALSRLTYAPEGSPIRIIKTNSDTSKEGPPAASAPNKDTKTQKKSAKSPQTSNA</sequence>
<dbReference type="InParanoid" id="A0A1M6HJI2"/>
<dbReference type="Gene3D" id="2.40.50.100">
    <property type="match status" value="1"/>
</dbReference>
<dbReference type="PANTHER" id="PTHR30469">
    <property type="entry name" value="MULTIDRUG RESISTANCE PROTEIN MDTA"/>
    <property type="match status" value="1"/>
</dbReference>
<dbReference type="AlphaFoldDB" id="A0A1M6HJI2"/>
<organism evidence="5 6">
    <name type="scientific">Rubritalea squalenifaciens DSM 18772</name>
    <dbReference type="NCBI Taxonomy" id="1123071"/>
    <lineage>
        <taxon>Bacteria</taxon>
        <taxon>Pseudomonadati</taxon>
        <taxon>Verrucomicrobiota</taxon>
        <taxon>Verrucomicrobiia</taxon>
        <taxon>Verrucomicrobiales</taxon>
        <taxon>Rubritaleaceae</taxon>
        <taxon>Rubritalea</taxon>
    </lineage>
</organism>
<dbReference type="Gene3D" id="2.40.30.170">
    <property type="match status" value="1"/>
</dbReference>
<dbReference type="STRING" id="1123071.SAMN02745181_1490"/>
<feature type="domain" description="Multidrug resistance protein MdtA-like barrel-sandwich hybrid" evidence="4">
    <location>
        <begin position="82"/>
        <end position="222"/>
    </location>
</feature>
<proteinExistence type="inferred from homology"/>
<dbReference type="Proteomes" id="UP000184510">
    <property type="component" value="Unassembled WGS sequence"/>
</dbReference>
<feature type="coiled-coil region" evidence="2">
    <location>
        <begin position="123"/>
        <end position="197"/>
    </location>
</feature>
<gene>
    <name evidence="5" type="ORF">SAMN02745181_1490</name>
</gene>
<evidence type="ECO:0000256" key="1">
    <source>
        <dbReference type="ARBA" id="ARBA00009477"/>
    </source>
</evidence>
<evidence type="ECO:0000256" key="3">
    <source>
        <dbReference type="SAM" id="MobiDB-lite"/>
    </source>
</evidence>
<evidence type="ECO:0000256" key="2">
    <source>
        <dbReference type="SAM" id="Coils"/>
    </source>
</evidence>
<reference evidence="5 6" key="1">
    <citation type="submission" date="2016-11" db="EMBL/GenBank/DDBJ databases">
        <authorList>
            <person name="Jaros S."/>
            <person name="Januszkiewicz K."/>
            <person name="Wedrychowicz H."/>
        </authorList>
    </citation>
    <scope>NUCLEOTIDE SEQUENCE [LARGE SCALE GENOMIC DNA]</scope>
    <source>
        <strain evidence="5 6">DSM 18772</strain>
    </source>
</reference>
<keyword evidence="2" id="KW-0175">Coiled coil</keyword>
<dbReference type="SUPFAM" id="SSF111369">
    <property type="entry name" value="HlyD-like secretion proteins"/>
    <property type="match status" value="1"/>
</dbReference>
<feature type="region of interest" description="Disordered" evidence="3">
    <location>
        <begin position="387"/>
        <end position="427"/>
    </location>
</feature>
<evidence type="ECO:0000259" key="4">
    <source>
        <dbReference type="Pfam" id="PF25917"/>
    </source>
</evidence>
<dbReference type="EMBL" id="FQYR01000003">
    <property type="protein sequence ID" value="SHJ22332.1"/>
    <property type="molecule type" value="Genomic_DNA"/>
</dbReference>
<accession>A0A1M6HJI2</accession>
<dbReference type="PANTHER" id="PTHR30469:SF12">
    <property type="entry name" value="MULTIDRUG RESISTANCE PROTEIN MDTA"/>
    <property type="match status" value="1"/>
</dbReference>
<evidence type="ECO:0000313" key="5">
    <source>
        <dbReference type="EMBL" id="SHJ22332.1"/>
    </source>
</evidence>
<dbReference type="Gene3D" id="1.10.287.470">
    <property type="entry name" value="Helix hairpin bin"/>
    <property type="match status" value="1"/>
</dbReference>
<dbReference type="GO" id="GO:0015562">
    <property type="term" value="F:efflux transmembrane transporter activity"/>
    <property type="evidence" value="ECO:0007669"/>
    <property type="project" value="TreeGrafter"/>
</dbReference>
<comment type="similarity">
    <text evidence="1">Belongs to the membrane fusion protein (MFP) (TC 8.A.1) family.</text>
</comment>